<accession>A0AAV9ZF48</accession>
<comment type="caution">
    <text evidence="2">The sequence shown here is derived from an EMBL/GenBank/DDBJ whole genome shotgun (WGS) entry which is preliminary data.</text>
</comment>
<evidence type="ECO:0000313" key="3">
    <source>
        <dbReference type="Proteomes" id="UP001362999"/>
    </source>
</evidence>
<gene>
    <name evidence="2" type="ORF">R3P38DRAFT_2808531</name>
</gene>
<evidence type="ECO:0000313" key="2">
    <source>
        <dbReference type="EMBL" id="KAK6981043.1"/>
    </source>
</evidence>
<sequence length="527" mass="56120">MKLLREKEDMSKWRMRRKPSSSSVLYVFAFLLISLPHHSLLLLLPVFLGLGYLTYIVAARGFTSEIEEERTSLILPWGTKLGYRIPFHVHVHPSTSLCGAASAPSDGICCRILKAGKQRKSAAATVRAAATGFLLLAMTVDSRVLLRVSQFRKTTCFRTTATLTPPLPAPFLFPFYASPLLSSPYLSVNGKPPTLTNNNANTNNALTEGGCNGYAAYKEGKGDGRGHGHDEDGYWHMLVVLADGERPEPCSSSWSTLLAGVASTTPISAPFLASPHVSSASPAHPGMRAEAIRLYRGRRPLDAGEQGEMGWAYVGGESGEKHCTAEGKKGGEDRGGGDLFGIPALRDACPFVYLVPSFFVGLLSRRPLNLHESANEILFPPTSPSPHSNYHQPASSAIATPLEEIKTSCGVLSGRRRPLVGAARALRAKDSGSMWTRAVWRGGGMGRTAAVPGVKRSGSTVILPARAFVVDGGGGGHSEEPCPVLPAQGHTSYHNPSHPYAPSPAATLLAARRISLPPPPLSSPPGA</sequence>
<keyword evidence="1" id="KW-1133">Transmembrane helix</keyword>
<protein>
    <submittedName>
        <fullName evidence="2">Uncharacterized protein</fullName>
    </submittedName>
</protein>
<proteinExistence type="predicted"/>
<name>A0AAV9ZF48_9AGAR</name>
<reference evidence="2 3" key="1">
    <citation type="journal article" date="2024" name="J Genomics">
        <title>Draft genome sequencing and assembly of Favolaschia claudopus CIRM-BRFM 2984 isolated from oak limbs.</title>
        <authorList>
            <person name="Navarro D."/>
            <person name="Drula E."/>
            <person name="Chaduli D."/>
            <person name="Cazenave R."/>
            <person name="Ahrendt S."/>
            <person name="Wang J."/>
            <person name="Lipzen A."/>
            <person name="Daum C."/>
            <person name="Barry K."/>
            <person name="Grigoriev I.V."/>
            <person name="Favel A."/>
            <person name="Rosso M.N."/>
            <person name="Martin F."/>
        </authorList>
    </citation>
    <scope>NUCLEOTIDE SEQUENCE [LARGE SCALE GENOMIC DNA]</scope>
    <source>
        <strain evidence="2 3">CIRM-BRFM 2984</strain>
    </source>
</reference>
<dbReference type="Proteomes" id="UP001362999">
    <property type="component" value="Unassembled WGS sequence"/>
</dbReference>
<keyword evidence="3" id="KW-1185">Reference proteome</keyword>
<evidence type="ECO:0000256" key="1">
    <source>
        <dbReference type="SAM" id="Phobius"/>
    </source>
</evidence>
<dbReference type="AlphaFoldDB" id="A0AAV9ZF48"/>
<keyword evidence="1" id="KW-0472">Membrane</keyword>
<organism evidence="2 3">
    <name type="scientific">Favolaschia claudopus</name>
    <dbReference type="NCBI Taxonomy" id="2862362"/>
    <lineage>
        <taxon>Eukaryota</taxon>
        <taxon>Fungi</taxon>
        <taxon>Dikarya</taxon>
        <taxon>Basidiomycota</taxon>
        <taxon>Agaricomycotina</taxon>
        <taxon>Agaricomycetes</taxon>
        <taxon>Agaricomycetidae</taxon>
        <taxon>Agaricales</taxon>
        <taxon>Marasmiineae</taxon>
        <taxon>Mycenaceae</taxon>
        <taxon>Favolaschia</taxon>
    </lineage>
</organism>
<keyword evidence="1" id="KW-0812">Transmembrane</keyword>
<dbReference type="EMBL" id="JAWWNJ010000154">
    <property type="protein sequence ID" value="KAK6981043.1"/>
    <property type="molecule type" value="Genomic_DNA"/>
</dbReference>
<feature type="transmembrane region" description="Helical" evidence="1">
    <location>
        <begin position="20"/>
        <end position="36"/>
    </location>
</feature>